<dbReference type="Proteomes" id="UP000009046">
    <property type="component" value="Unassembled WGS sequence"/>
</dbReference>
<dbReference type="InParanoid" id="E0W0H8"/>
<evidence type="ECO:0000313" key="3">
    <source>
        <dbReference type="Proteomes" id="UP000009046"/>
    </source>
</evidence>
<proteinExistence type="predicted"/>
<gene>
    <name evidence="2" type="primary">8234653</name>
    <name evidence="1" type="ORF">Phum_PHUM554720</name>
</gene>
<protein>
    <submittedName>
        <fullName evidence="1 2">Uncharacterized protein</fullName>
    </submittedName>
</protein>
<dbReference type="HOGENOM" id="CLU_3052783_0_0_1"/>
<reference evidence="2" key="3">
    <citation type="submission" date="2020-05" db="UniProtKB">
        <authorList>
            <consortium name="EnsemblMetazoa"/>
        </authorList>
    </citation>
    <scope>IDENTIFICATION</scope>
    <source>
        <strain evidence="2">USDA</strain>
    </source>
</reference>
<evidence type="ECO:0000313" key="2">
    <source>
        <dbReference type="EnsemblMetazoa" id="PHUM554720-PA"/>
    </source>
</evidence>
<dbReference type="AlphaFoldDB" id="E0W0H8"/>
<keyword evidence="3" id="KW-1185">Reference proteome</keyword>
<evidence type="ECO:0000313" key="1">
    <source>
        <dbReference type="EMBL" id="EEB19134.1"/>
    </source>
</evidence>
<dbReference type="EMBL" id="DS235860">
    <property type="protein sequence ID" value="EEB19134.1"/>
    <property type="molecule type" value="Genomic_DNA"/>
</dbReference>
<dbReference type="OrthoDB" id="8930856at2759"/>
<reference evidence="1" key="1">
    <citation type="submission" date="2007-04" db="EMBL/GenBank/DDBJ databases">
        <title>Annotation of Pediculus humanus corporis strain USDA.</title>
        <authorList>
            <person name="Kirkness E."/>
            <person name="Hannick L."/>
            <person name="Hass B."/>
            <person name="Bruggner R."/>
            <person name="Lawson D."/>
            <person name="Bidwell S."/>
            <person name="Joardar V."/>
            <person name="Caler E."/>
            <person name="Walenz B."/>
            <person name="Inman J."/>
            <person name="Schobel S."/>
            <person name="Galinsky K."/>
            <person name="Amedeo P."/>
            <person name="Strausberg R."/>
        </authorList>
    </citation>
    <scope>NUCLEOTIDE SEQUENCE</scope>
    <source>
        <strain evidence="1">USDA</strain>
    </source>
</reference>
<organism>
    <name type="scientific">Pediculus humanus subsp. corporis</name>
    <name type="common">Body louse</name>
    <dbReference type="NCBI Taxonomy" id="121224"/>
    <lineage>
        <taxon>Eukaryota</taxon>
        <taxon>Metazoa</taxon>
        <taxon>Ecdysozoa</taxon>
        <taxon>Arthropoda</taxon>
        <taxon>Hexapoda</taxon>
        <taxon>Insecta</taxon>
        <taxon>Pterygota</taxon>
        <taxon>Neoptera</taxon>
        <taxon>Paraneoptera</taxon>
        <taxon>Psocodea</taxon>
        <taxon>Troctomorpha</taxon>
        <taxon>Phthiraptera</taxon>
        <taxon>Anoplura</taxon>
        <taxon>Pediculidae</taxon>
        <taxon>Pediculus</taxon>
    </lineage>
</organism>
<dbReference type="RefSeq" id="XP_002431872.1">
    <property type="nucleotide sequence ID" value="XM_002431827.1"/>
</dbReference>
<dbReference type="GeneID" id="8234653"/>
<reference evidence="1" key="2">
    <citation type="submission" date="2007-04" db="EMBL/GenBank/DDBJ databases">
        <title>The genome of the human body louse.</title>
        <authorList>
            <consortium name="The Human Body Louse Genome Consortium"/>
            <person name="Kirkness E."/>
            <person name="Walenz B."/>
            <person name="Hass B."/>
            <person name="Bruggner R."/>
            <person name="Strausberg R."/>
        </authorList>
    </citation>
    <scope>NUCLEOTIDE SEQUENCE</scope>
    <source>
        <strain evidence="1">USDA</strain>
    </source>
</reference>
<dbReference type="VEuPathDB" id="VectorBase:PHUM554720"/>
<sequence>MEDTVRTMLQYKSRCELLNQEKVFLTAAYELVENIKNENPTNYATLEPDNTSGC</sequence>
<dbReference type="EnsemblMetazoa" id="PHUM554720-RA">
    <property type="protein sequence ID" value="PHUM554720-PA"/>
    <property type="gene ID" value="PHUM554720"/>
</dbReference>
<accession>E0W0H8</accession>
<dbReference type="KEGG" id="phu:Phum_PHUM554720"/>
<dbReference type="EMBL" id="AAZO01006745">
    <property type="status" value="NOT_ANNOTATED_CDS"/>
    <property type="molecule type" value="Genomic_DNA"/>
</dbReference>
<dbReference type="CTD" id="8234653"/>
<name>E0W0H8_PEDHC</name>